<dbReference type="PROSITE" id="PS51375">
    <property type="entry name" value="PPR"/>
    <property type="match status" value="1"/>
</dbReference>
<dbReference type="InterPro" id="IPR011990">
    <property type="entry name" value="TPR-like_helical_dom_sf"/>
</dbReference>
<evidence type="ECO:0000256" key="1">
    <source>
        <dbReference type="PROSITE-ProRule" id="PRU00708"/>
    </source>
</evidence>
<organism evidence="3 4">
    <name type="scientific">Aspergillus cavernicola</name>
    <dbReference type="NCBI Taxonomy" id="176166"/>
    <lineage>
        <taxon>Eukaryota</taxon>
        <taxon>Fungi</taxon>
        <taxon>Dikarya</taxon>
        <taxon>Ascomycota</taxon>
        <taxon>Pezizomycotina</taxon>
        <taxon>Eurotiomycetes</taxon>
        <taxon>Eurotiomycetidae</taxon>
        <taxon>Eurotiales</taxon>
        <taxon>Aspergillaceae</taxon>
        <taxon>Aspergillus</taxon>
        <taxon>Aspergillus subgen. Nidulantes</taxon>
    </lineage>
</organism>
<name>A0ABR4I9U0_9EURO</name>
<feature type="compositionally biased region" description="Basic and acidic residues" evidence="2">
    <location>
        <begin position="63"/>
        <end position="75"/>
    </location>
</feature>
<dbReference type="Gene3D" id="1.25.40.10">
    <property type="entry name" value="Tetratricopeptide repeat domain"/>
    <property type="match status" value="1"/>
</dbReference>
<dbReference type="PANTHER" id="PTHR47930">
    <property type="entry name" value="YALI0C12947P"/>
    <property type="match status" value="1"/>
</dbReference>
<dbReference type="Proteomes" id="UP001610335">
    <property type="component" value="Unassembled WGS sequence"/>
</dbReference>
<reference evidence="3 4" key="1">
    <citation type="submission" date="2024-07" db="EMBL/GenBank/DDBJ databases">
        <title>Section-level genome sequencing and comparative genomics of Aspergillus sections Usti and Cavernicolus.</title>
        <authorList>
            <consortium name="Lawrence Berkeley National Laboratory"/>
            <person name="Nybo J.L."/>
            <person name="Vesth T.C."/>
            <person name="Theobald S."/>
            <person name="Frisvad J.C."/>
            <person name="Larsen T.O."/>
            <person name="Kjaerboelling I."/>
            <person name="Rothschild-Mancinelli K."/>
            <person name="Lyhne E.K."/>
            <person name="Kogle M.E."/>
            <person name="Barry K."/>
            <person name="Clum A."/>
            <person name="Na H."/>
            <person name="Ledsgaard L."/>
            <person name="Lin J."/>
            <person name="Lipzen A."/>
            <person name="Kuo A."/>
            <person name="Riley R."/>
            <person name="Mondo S."/>
            <person name="LaButti K."/>
            <person name="Haridas S."/>
            <person name="Pangalinan J."/>
            <person name="Salamov A.A."/>
            <person name="Simmons B.A."/>
            <person name="Magnuson J.K."/>
            <person name="Chen J."/>
            <person name="Drula E."/>
            <person name="Henrissat B."/>
            <person name="Wiebenga A."/>
            <person name="Lubbers R.J."/>
            <person name="Gomes A.C."/>
            <person name="Makela M.R."/>
            <person name="Stajich J."/>
            <person name="Grigoriev I.V."/>
            <person name="Mortensen U.H."/>
            <person name="De vries R.P."/>
            <person name="Baker S.E."/>
            <person name="Andersen M.R."/>
        </authorList>
    </citation>
    <scope>NUCLEOTIDE SEQUENCE [LARGE SCALE GENOMIC DNA]</scope>
    <source>
        <strain evidence="3 4">CBS 600.67</strain>
    </source>
</reference>
<dbReference type="EMBL" id="JBFXLS010000043">
    <property type="protein sequence ID" value="KAL2824523.1"/>
    <property type="molecule type" value="Genomic_DNA"/>
</dbReference>
<comment type="caution">
    <text evidence="3">The sequence shown here is derived from an EMBL/GenBank/DDBJ whole genome shotgun (WGS) entry which is preliminary data.</text>
</comment>
<evidence type="ECO:0000313" key="3">
    <source>
        <dbReference type="EMBL" id="KAL2824523.1"/>
    </source>
</evidence>
<evidence type="ECO:0000256" key="2">
    <source>
        <dbReference type="SAM" id="MobiDB-lite"/>
    </source>
</evidence>
<keyword evidence="4" id="KW-1185">Reference proteome</keyword>
<protein>
    <recommendedName>
        <fullName evidence="5">Pentatricopeptide repeat protein</fullName>
    </recommendedName>
</protein>
<evidence type="ECO:0008006" key="5">
    <source>
        <dbReference type="Google" id="ProtNLM"/>
    </source>
</evidence>
<sequence>MLRPVVRGARWYQHVARSSTAAISPLFHTRPFSAVAPRSLNLGPNDKINFFEQDTPGSKTRRKIDPEAKDNAEKEEVERELSQLDQELDILKEGPFGPNSPFIRGLPEKERAIALEALRKQEAEDGKDEPINLDEVFDEELDDMLKQEFEGLAMEEENWMENREDDSPEEVIRQPYEVILEGSEHSAYVDRFNSSLKRVVNDNSNERAGQDLWKWYRRCKQVIPRFIDSIPEEAMTLLWSSQLKGAATSTRATHIQVLAADAIAAGQSITTSNILSYIISLQQSGKTKDALDQWEAHQVGLSQRKEDLEAYWRLGVKLFAADGDPQRAQDIALAFIPNDKSRQPRILIPVITAWGRQPGKEAEVKAWALYLQLKALLEHDMTMEDYDQVSIAFLNAGRLDLAIAVFKDMMVTGQDPANDSTALYKAAIGLVGNLQASTISEREVNKVSLSTLTVLPRRFQNRFFYASWMKKLIGMGEVDSAAMVIELMYERGVKPDPKHLNGLIAGWLRVGSAPARENAERLGWAMIKQRVDRVLQAGPEATTLPQQPESLATSGARIPKFMQRPMPPANIETFSVLLLHYTRRGEDEMTNQLVKNLTQARIQPNSYFMNHLLYAELRKQDIITLWNKFKVLSSSVQPDLETYACLWDCGKLQYDRSRTTFLADFPSARALHAEMITWFNKLSIRGQTIARDEFSKDLYDQIIRCFCLSRDLPGTLVALSSLRTIFGFAPDETTARLIILQVARLASVPGDTPKRRLRRLSSTPKSKENIAHLQRLVELLSERKASILSSNGLSVDSLDPHEKETYQLEIMTDLLRIVMGRAAASGQGQTPDPSHIEEQIVSVAEEMGVAGIDLGPGLGNEGASLLLLR</sequence>
<proteinExistence type="predicted"/>
<dbReference type="PANTHER" id="PTHR47930:SF2">
    <property type="entry name" value="PENTATRICOPEPTIDE REPEAT PROTEIN (AFU_ORTHOLOGUE AFUA_8G04250)"/>
    <property type="match status" value="1"/>
</dbReference>
<feature type="region of interest" description="Disordered" evidence="2">
    <location>
        <begin position="50"/>
        <end position="75"/>
    </location>
</feature>
<evidence type="ECO:0000313" key="4">
    <source>
        <dbReference type="Proteomes" id="UP001610335"/>
    </source>
</evidence>
<gene>
    <name evidence="3" type="ORF">BDW59DRAFT_85792</name>
</gene>
<accession>A0ABR4I9U0</accession>
<dbReference type="InterPro" id="IPR002885">
    <property type="entry name" value="PPR_rpt"/>
</dbReference>
<feature type="repeat" description="PPR" evidence="1">
    <location>
        <begin position="461"/>
        <end position="495"/>
    </location>
</feature>